<dbReference type="EMBL" id="LR796336">
    <property type="protein sequence ID" value="CAB4137684.1"/>
    <property type="molecule type" value="Genomic_DNA"/>
</dbReference>
<reference evidence="1" key="1">
    <citation type="submission" date="2020-04" db="EMBL/GenBank/DDBJ databases">
        <authorList>
            <person name="Chiriac C."/>
            <person name="Salcher M."/>
            <person name="Ghai R."/>
            <person name="Kavagutti S V."/>
        </authorList>
    </citation>
    <scope>NUCLEOTIDE SEQUENCE</scope>
</reference>
<protein>
    <submittedName>
        <fullName evidence="1">Uncharacterized protein</fullName>
    </submittedName>
</protein>
<organism evidence="1">
    <name type="scientific">uncultured Caudovirales phage</name>
    <dbReference type="NCBI Taxonomy" id="2100421"/>
    <lineage>
        <taxon>Viruses</taxon>
        <taxon>Duplodnaviria</taxon>
        <taxon>Heunggongvirae</taxon>
        <taxon>Uroviricota</taxon>
        <taxon>Caudoviricetes</taxon>
        <taxon>Peduoviridae</taxon>
        <taxon>Maltschvirus</taxon>
        <taxon>Maltschvirus maltsch</taxon>
    </lineage>
</organism>
<evidence type="ECO:0000313" key="1">
    <source>
        <dbReference type="EMBL" id="CAB4137684.1"/>
    </source>
</evidence>
<accession>A0A6J5LT09</accession>
<name>A0A6J5LT09_9CAUD</name>
<gene>
    <name evidence="1" type="ORF">UFOVP319_57</name>
</gene>
<proteinExistence type="predicted"/>
<sequence length="50" mass="5895">MKHPELPRDYIKRLIRSVTDDAAIAEMCQARFGNQVTPERVAELRREVKR</sequence>